<dbReference type="SUPFAM" id="SSF53850">
    <property type="entry name" value="Periplasmic binding protein-like II"/>
    <property type="match status" value="1"/>
</dbReference>
<keyword evidence="7" id="KW-1185">Reference proteome</keyword>
<dbReference type="PROSITE" id="PS51257">
    <property type="entry name" value="PROKAR_LIPOPROTEIN"/>
    <property type="match status" value="1"/>
</dbReference>
<sequence length="491" mass="56006">MIRRSWFFILSAFILVLLLISGCGNEDDVSSNETPDGSTRSEESSKNNDNSDETERPGLPPMTTEEITLSFGSWLNYDLNLHLAEQFMEQYPNITVEIVQATGDLGWNDFLMNLASNGELPDVFWYNGNLDVAIKNMWLGDFTEYFESDPETDHLLDTLVDVGYFDGDRKLAAASAHFPFTIFLDENLFHEQNVEMPSADWTYNEMLDLIETMTVPESGIFGVNMGTNLVTMAPIVNEDAYGEFGWDGEKFDMTGQWADSVNKRAEFIRHGNHAPFGGTDEAQAAFGDRDIWAPLTGRVAIHFDAFWTIEQFKHESVTDLGIRWVPYPVPRGDNAETLNKPAYIDLASLSPITEHPREAYELMKFMGWGREGWKHRLEAFRSLTYENGDRVFNHPEGVPLLKDEDLWEELRALLPEGHYYDEYLERIKYPISLGGRVLPGFDWFLDEVYFGGEYGNVEEAIIEGEVNAFDIASELTELLNQYHQASLDDIF</sequence>
<comment type="caution">
    <text evidence="6">The sequence shown here is derived from an EMBL/GenBank/DDBJ whole genome shotgun (WGS) entry which is preliminary data.</text>
</comment>
<evidence type="ECO:0000313" key="7">
    <source>
        <dbReference type="Proteomes" id="UP001084197"/>
    </source>
</evidence>
<evidence type="ECO:0000313" key="6">
    <source>
        <dbReference type="EMBL" id="MCZ0704429.1"/>
    </source>
</evidence>
<dbReference type="Pfam" id="PF01547">
    <property type="entry name" value="SBP_bac_1"/>
    <property type="match status" value="1"/>
</dbReference>
<dbReference type="PANTHER" id="PTHR43649:SF31">
    <property type="entry name" value="SN-GLYCEROL-3-PHOSPHATE-BINDING PERIPLASMIC PROTEIN UGPB"/>
    <property type="match status" value="1"/>
</dbReference>
<accession>A0A9J6RG92</accession>
<reference evidence="6" key="1">
    <citation type="submission" date="2022-11" db="EMBL/GenBank/DDBJ databases">
        <title>WGS of Natronobacillus azotifigens 24KS-1, an anaerobic diazotrophic haloalkaliphile from soda-rich habitats.</title>
        <authorList>
            <person name="Sorokin D.Y."/>
            <person name="Merkel A.Y."/>
        </authorList>
    </citation>
    <scope>NUCLEOTIDE SEQUENCE</scope>
    <source>
        <strain evidence="6">24KS-1</strain>
    </source>
</reference>
<feature type="region of interest" description="Disordered" evidence="5">
    <location>
        <begin position="26"/>
        <end position="62"/>
    </location>
</feature>
<name>A0A9J6RG92_9BACI</name>
<gene>
    <name evidence="6" type="ORF">OWO01_14560</name>
</gene>
<evidence type="ECO:0000256" key="4">
    <source>
        <dbReference type="ARBA" id="ARBA00022729"/>
    </source>
</evidence>
<dbReference type="AlphaFoldDB" id="A0A9J6RG92"/>
<evidence type="ECO:0000256" key="3">
    <source>
        <dbReference type="ARBA" id="ARBA00022448"/>
    </source>
</evidence>
<evidence type="ECO:0000256" key="1">
    <source>
        <dbReference type="ARBA" id="ARBA00004196"/>
    </source>
</evidence>
<dbReference type="EMBL" id="JAPRAT010000036">
    <property type="protein sequence ID" value="MCZ0704429.1"/>
    <property type="molecule type" value="Genomic_DNA"/>
</dbReference>
<keyword evidence="3" id="KW-0813">Transport</keyword>
<dbReference type="InterPro" id="IPR050490">
    <property type="entry name" value="Bact_solute-bd_prot1"/>
</dbReference>
<dbReference type="GO" id="GO:0030313">
    <property type="term" value="C:cell envelope"/>
    <property type="evidence" value="ECO:0007669"/>
    <property type="project" value="UniProtKB-SubCell"/>
</dbReference>
<comment type="subcellular location">
    <subcellularLocation>
        <location evidence="1">Cell envelope</location>
    </subcellularLocation>
</comment>
<comment type="similarity">
    <text evidence="2">Belongs to the bacterial solute-binding protein 1 family.</text>
</comment>
<dbReference type="PANTHER" id="PTHR43649">
    <property type="entry name" value="ARABINOSE-BINDING PROTEIN-RELATED"/>
    <property type="match status" value="1"/>
</dbReference>
<dbReference type="Gene3D" id="3.40.190.10">
    <property type="entry name" value="Periplasmic binding protein-like II"/>
    <property type="match status" value="1"/>
</dbReference>
<dbReference type="Proteomes" id="UP001084197">
    <property type="component" value="Unassembled WGS sequence"/>
</dbReference>
<organism evidence="6 7">
    <name type="scientific">Natronobacillus azotifigens</name>
    <dbReference type="NCBI Taxonomy" id="472978"/>
    <lineage>
        <taxon>Bacteria</taxon>
        <taxon>Bacillati</taxon>
        <taxon>Bacillota</taxon>
        <taxon>Bacilli</taxon>
        <taxon>Bacillales</taxon>
        <taxon>Bacillaceae</taxon>
        <taxon>Natronobacillus</taxon>
    </lineage>
</organism>
<dbReference type="RefSeq" id="WP_268781201.1">
    <property type="nucleotide sequence ID" value="NZ_JAPRAT010000036.1"/>
</dbReference>
<keyword evidence="4" id="KW-0732">Signal</keyword>
<evidence type="ECO:0000256" key="5">
    <source>
        <dbReference type="SAM" id="MobiDB-lite"/>
    </source>
</evidence>
<proteinExistence type="inferred from homology"/>
<evidence type="ECO:0000256" key="2">
    <source>
        <dbReference type="ARBA" id="ARBA00008520"/>
    </source>
</evidence>
<dbReference type="InterPro" id="IPR006059">
    <property type="entry name" value="SBP"/>
</dbReference>
<protein>
    <submittedName>
        <fullName evidence="6">Extracellular solute-binding protein</fullName>
    </submittedName>
</protein>